<organism evidence="3 4">
    <name type="scientific">Oceanobacillus neutriphilus</name>
    <dbReference type="NCBI Taxonomy" id="531815"/>
    <lineage>
        <taxon>Bacteria</taxon>
        <taxon>Bacillati</taxon>
        <taxon>Bacillota</taxon>
        <taxon>Bacilli</taxon>
        <taxon>Bacillales</taxon>
        <taxon>Bacillaceae</taxon>
        <taxon>Oceanobacillus</taxon>
    </lineage>
</organism>
<keyword evidence="1" id="KW-0812">Transmembrane</keyword>
<proteinExistence type="predicted"/>
<keyword evidence="1" id="KW-1133">Transmembrane helix</keyword>
<dbReference type="EMBL" id="BMLW01000005">
    <property type="protein sequence ID" value="GGP10701.1"/>
    <property type="molecule type" value="Genomic_DNA"/>
</dbReference>
<comment type="caution">
    <text evidence="3">The sequence shown here is derived from an EMBL/GenBank/DDBJ whole genome shotgun (WGS) entry which is preliminary data.</text>
</comment>
<dbReference type="Proteomes" id="UP000641206">
    <property type="component" value="Unassembled WGS sequence"/>
</dbReference>
<evidence type="ECO:0000313" key="3">
    <source>
        <dbReference type="EMBL" id="GGP10701.1"/>
    </source>
</evidence>
<evidence type="ECO:0000313" key="4">
    <source>
        <dbReference type="Proteomes" id="UP000641206"/>
    </source>
</evidence>
<keyword evidence="4" id="KW-1185">Reference proteome</keyword>
<evidence type="ECO:0000259" key="2">
    <source>
        <dbReference type="Pfam" id="PF19701"/>
    </source>
</evidence>
<dbReference type="InterPro" id="IPR045679">
    <property type="entry name" value="DUF6199"/>
</dbReference>
<feature type="transmembrane region" description="Helical" evidence="1">
    <location>
        <begin position="46"/>
        <end position="70"/>
    </location>
</feature>
<dbReference type="RefSeq" id="WP_188734278.1">
    <property type="nucleotide sequence ID" value="NZ_BMLW01000005.1"/>
</dbReference>
<accession>A0ABQ2NUB5</accession>
<reference evidence="4" key="1">
    <citation type="journal article" date="2019" name="Int. J. Syst. Evol. Microbiol.">
        <title>The Global Catalogue of Microorganisms (GCM) 10K type strain sequencing project: providing services to taxonomists for standard genome sequencing and annotation.</title>
        <authorList>
            <consortium name="The Broad Institute Genomics Platform"/>
            <consortium name="The Broad Institute Genome Sequencing Center for Infectious Disease"/>
            <person name="Wu L."/>
            <person name="Ma J."/>
        </authorList>
    </citation>
    <scope>NUCLEOTIDE SEQUENCE [LARGE SCALE GENOMIC DNA]</scope>
    <source>
        <strain evidence="4">CGMCC 1.7693</strain>
    </source>
</reference>
<keyword evidence="1" id="KW-0472">Membrane</keyword>
<name>A0ABQ2NUB5_9BACI</name>
<sequence>MGLPQILITIVLIILIIYGLISIFSPRTAWWLSLGWQLKNSEPSHAALIANRVGGVFMVIVAAIMIYWVVNGIL</sequence>
<protein>
    <recommendedName>
        <fullName evidence="2">DUF6199 domain-containing protein</fullName>
    </recommendedName>
</protein>
<feature type="transmembrane region" description="Helical" evidence="1">
    <location>
        <begin position="6"/>
        <end position="25"/>
    </location>
</feature>
<dbReference type="Pfam" id="PF19701">
    <property type="entry name" value="DUF6199"/>
    <property type="match status" value="1"/>
</dbReference>
<feature type="domain" description="DUF6199" evidence="2">
    <location>
        <begin position="12"/>
        <end position="67"/>
    </location>
</feature>
<gene>
    <name evidence="3" type="ORF">GCM10011346_19880</name>
</gene>
<evidence type="ECO:0000256" key="1">
    <source>
        <dbReference type="SAM" id="Phobius"/>
    </source>
</evidence>